<keyword evidence="1" id="KW-1133">Transmembrane helix</keyword>
<evidence type="ECO:0000313" key="2">
    <source>
        <dbReference type="EMBL" id="OGG52593.1"/>
    </source>
</evidence>
<sequence length="107" mass="11834">MVEYIVERTSYYPGTFVLRVVDTIIGIIEAMLGLRLILQLLGANPASQFIAWVYGITDSLIGPFAGAFPALMLGGFVIEFTTIFAMIGYAIIGWLIIRLLSFLFSHL</sequence>
<accession>A0A1F6CTV5</accession>
<keyword evidence="1" id="KW-0472">Membrane</keyword>
<protein>
    <recommendedName>
        <fullName evidence="4">YggT family protein</fullName>
    </recommendedName>
</protein>
<proteinExistence type="predicted"/>
<feature type="transmembrane region" description="Helical" evidence="1">
    <location>
        <begin position="16"/>
        <end position="37"/>
    </location>
</feature>
<feature type="transmembrane region" description="Helical" evidence="1">
    <location>
        <begin position="83"/>
        <end position="104"/>
    </location>
</feature>
<dbReference type="AlphaFoldDB" id="A0A1F6CTV5"/>
<reference evidence="2 3" key="1">
    <citation type="journal article" date="2016" name="Nat. Commun.">
        <title>Thousands of microbial genomes shed light on interconnected biogeochemical processes in an aquifer system.</title>
        <authorList>
            <person name="Anantharaman K."/>
            <person name="Brown C.T."/>
            <person name="Hug L.A."/>
            <person name="Sharon I."/>
            <person name="Castelle C.J."/>
            <person name="Probst A.J."/>
            <person name="Thomas B.C."/>
            <person name="Singh A."/>
            <person name="Wilkins M.J."/>
            <person name="Karaoz U."/>
            <person name="Brodie E.L."/>
            <person name="Williams K.H."/>
            <person name="Hubbard S.S."/>
            <person name="Banfield J.F."/>
        </authorList>
    </citation>
    <scope>NUCLEOTIDE SEQUENCE [LARGE SCALE GENOMIC DNA]</scope>
</reference>
<evidence type="ECO:0008006" key="4">
    <source>
        <dbReference type="Google" id="ProtNLM"/>
    </source>
</evidence>
<evidence type="ECO:0000313" key="3">
    <source>
        <dbReference type="Proteomes" id="UP000176863"/>
    </source>
</evidence>
<dbReference type="EMBL" id="MFKT01000025">
    <property type="protein sequence ID" value="OGG52593.1"/>
    <property type="molecule type" value="Genomic_DNA"/>
</dbReference>
<comment type="caution">
    <text evidence="2">The sequence shown here is derived from an EMBL/GenBank/DDBJ whole genome shotgun (WGS) entry which is preliminary data.</text>
</comment>
<name>A0A1F6CTV5_9BACT</name>
<evidence type="ECO:0000256" key="1">
    <source>
        <dbReference type="SAM" id="Phobius"/>
    </source>
</evidence>
<dbReference type="STRING" id="1798480.A2851_00255"/>
<gene>
    <name evidence="2" type="ORF">A2851_00255</name>
</gene>
<dbReference type="Proteomes" id="UP000176863">
    <property type="component" value="Unassembled WGS sequence"/>
</dbReference>
<keyword evidence="1" id="KW-0812">Transmembrane</keyword>
<organism evidence="2 3">
    <name type="scientific">Candidatus Kaiserbacteria bacterium RIFCSPHIGHO2_01_FULL_53_29</name>
    <dbReference type="NCBI Taxonomy" id="1798480"/>
    <lineage>
        <taxon>Bacteria</taxon>
        <taxon>Candidatus Kaiseribacteriota</taxon>
    </lineage>
</organism>
<feature type="transmembrane region" description="Helical" evidence="1">
    <location>
        <begin position="49"/>
        <end position="71"/>
    </location>
</feature>